<name>A0ABX9AIF2_9ENTR</name>
<keyword evidence="2" id="KW-1185">Reference proteome</keyword>
<keyword evidence="1" id="KW-0418">Kinase</keyword>
<evidence type="ECO:0000313" key="1">
    <source>
        <dbReference type="EMBL" id="QZN94957.1"/>
    </source>
</evidence>
<gene>
    <name evidence="1" type="ORF">K6K13_17215</name>
</gene>
<dbReference type="Proteomes" id="UP000825886">
    <property type="component" value="Chromosome"/>
</dbReference>
<proteinExistence type="predicted"/>
<dbReference type="SUPFAM" id="SSF52540">
    <property type="entry name" value="P-loop containing nucleoside triphosphate hydrolases"/>
    <property type="match status" value="1"/>
</dbReference>
<dbReference type="Gene3D" id="3.40.50.300">
    <property type="entry name" value="P-loop containing nucleotide triphosphate hydrolases"/>
    <property type="match status" value="1"/>
</dbReference>
<protein>
    <submittedName>
        <fullName evidence="1">(D)CMP kinase</fullName>
    </submittedName>
</protein>
<dbReference type="InterPro" id="IPR027417">
    <property type="entry name" value="P-loop_NTPase"/>
</dbReference>
<dbReference type="PANTHER" id="PTHR37816:SF2">
    <property type="entry name" value="DNA TOPOLOGY MODULATION PROTEIN FLAR-RELATED PROTEIN"/>
    <property type="match status" value="1"/>
</dbReference>
<evidence type="ECO:0000313" key="2">
    <source>
        <dbReference type="Proteomes" id="UP000825886"/>
    </source>
</evidence>
<dbReference type="InterPro" id="IPR052922">
    <property type="entry name" value="Cytidylate_Kinase-2"/>
</dbReference>
<dbReference type="EMBL" id="CP081864">
    <property type="protein sequence ID" value="QZN94957.1"/>
    <property type="molecule type" value="Genomic_DNA"/>
</dbReference>
<organism evidence="1 2">
    <name type="scientific">Symbiopectobacterium purcellii</name>
    <dbReference type="NCBI Taxonomy" id="2871826"/>
    <lineage>
        <taxon>Bacteria</taxon>
        <taxon>Pseudomonadati</taxon>
        <taxon>Pseudomonadota</taxon>
        <taxon>Gammaproteobacteria</taxon>
        <taxon>Enterobacterales</taxon>
        <taxon>Enterobacteriaceae</taxon>
    </lineage>
</organism>
<sequence length="96" mass="10788">MSPKNRIHILGASGAGATSIAKCLAERVGYQHLDTDDFYWRDTFPPYTVANQPQERQLQLADTLKAHEQWILSGSLCGWGDIFIPSFELVIYVCLC</sequence>
<dbReference type="GO" id="GO:0016301">
    <property type="term" value="F:kinase activity"/>
    <property type="evidence" value="ECO:0007669"/>
    <property type="project" value="UniProtKB-KW"/>
</dbReference>
<reference evidence="1 2" key="1">
    <citation type="submission" date="2021-08" db="EMBL/GenBank/DDBJ databases">
        <title>Culture and genomic analysis of Symbiopectobacterium purcellii sp. nov. gen. nov., isolated from the leafhopper Empoasca decipiens.</title>
        <authorList>
            <person name="Nadal-Jimenez P."/>
            <person name="Siozios S."/>
            <person name="Halliday N."/>
            <person name="Camara M."/>
            <person name="Hurst G.D.D."/>
        </authorList>
    </citation>
    <scope>NUCLEOTIDE SEQUENCE [LARGE SCALE GENOMIC DNA]</scope>
    <source>
        <strain evidence="1 2">SyEd1</strain>
    </source>
</reference>
<keyword evidence="1" id="KW-0808">Transferase</keyword>
<dbReference type="RefSeq" id="WP_222158069.1">
    <property type="nucleotide sequence ID" value="NZ_CP081864.1"/>
</dbReference>
<accession>A0ABX9AIF2</accession>
<dbReference type="PANTHER" id="PTHR37816">
    <property type="entry name" value="YALI0E33011P"/>
    <property type="match status" value="1"/>
</dbReference>